<organism evidence="2 3">
    <name type="scientific">Symbiodinium necroappetens</name>
    <dbReference type="NCBI Taxonomy" id="1628268"/>
    <lineage>
        <taxon>Eukaryota</taxon>
        <taxon>Sar</taxon>
        <taxon>Alveolata</taxon>
        <taxon>Dinophyceae</taxon>
        <taxon>Suessiales</taxon>
        <taxon>Symbiodiniaceae</taxon>
        <taxon>Symbiodinium</taxon>
    </lineage>
</organism>
<evidence type="ECO:0000256" key="1">
    <source>
        <dbReference type="SAM" id="MobiDB-lite"/>
    </source>
</evidence>
<sequence length="135" mass="14353">MTTEVLASVQADLESKISVAEEKIASGDAEKTKREAIAEQLPTHPAHEGAAVEVGWEEAEVAAEELSAAEKAHKTAEQEQKAGDTKLVQAEAKKEKLETVMTSVFVPCKDGTVEAGSKSKAGERLTHSADTFAFD</sequence>
<dbReference type="EMBL" id="CAJNJA010079285">
    <property type="protein sequence ID" value="CAE7924709.1"/>
    <property type="molecule type" value="Genomic_DNA"/>
</dbReference>
<dbReference type="Proteomes" id="UP000601435">
    <property type="component" value="Unassembled WGS sequence"/>
</dbReference>
<name>A0A813BZE1_9DINO</name>
<dbReference type="OrthoDB" id="10406983at2759"/>
<proteinExistence type="predicted"/>
<reference evidence="2" key="1">
    <citation type="submission" date="2021-02" db="EMBL/GenBank/DDBJ databases">
        <authorList>
            <person name="Dougan E. K."/>
            <person name="Rhodes N."/>
            <person name="Thang M."/>
            <person name="Chan C."/>
        </authorList>
    </citation>
    <scope>NUCLEOTIDE SEQUENCE</scope>
</reference>
<protein>
    <submittedName>
        <fullName evidence="2">Uncharacterized protein</fullName>
    </submittedName>
</protein>
<feature type="region of interest" description="Disordered" evidence="1">
    <location>
        <begin position="111"/>
        <end position="135"/>
    </location>
</feature>
<evidence type="ECO:0000313" key="2">
    <source>
        <dbReference type="EMBL" id="CAE7924709.1"/>
    </source>
</evidence>
<feature type="non-terminal residue" evidence="2">
    <location>
        <position position="1"/>
    </location>
</feature>
<keyword evidence="3" id="KW-1185">Reference proteome</keyword>
<accession>A0A813BZE1</accession>
<gene>
    <name evidence="2" type="ORF">SNEC2469_LOCUS31984</name>
</gene>
<evidence type="ECO:0000313" key="3">
    <source>
        <dbReference type="Proteomes" id="UP000601435"/>
    </source>
</evidence>
<comment type="caution">
    <text evidence="2">The sequence shown here is derived from an EMBL/GenBank/DDBJ whole genome shotgun (WGS) entry which is preliminary data.</text>
</comment>
<dbReference type="AlphaFoldDB" id="A0A813BZE1"/>